<dbReference type="EMBL" id="JANPWB010000002">
    <property type="protein sequence ID" value="KAJ1211815.1"/>
    <property type="molecule type" value="Genomic_DNA"/>
</dbReference>
<organism evidence="1 2">
    <name type="scientific">Pleurodeles waltl</name>
    <name type="common">Iberian ribbed newt</name>
    <dbReference type="NCBI Taxonomy" id="8319"/>
    <lineage>
        <taxon>Eukaryota</taxon>
        <taxon>Metazoa</taxon>
        <taxon>Chordata</taxon>
        <taxon>Craniata</taxon>
        <taxon>Vertebrata</taxon>
        <taxon>Euteleostomi</taxon>
        <taxon>Amphibia</taxon>
        <taxon>Batrachia</taxon>
        <taxon>Caudata</taxon>
        <taxon>Salamandroidea</taxon>
        <taxon>Salamandridae</taxon>
        <taxon>Pleurodelinae</taxon>
        <taxon>Pleurodeles</taxon>
    </lineage>
</organism>
<sequence length="113" mass="12789">MQQRMNRFSSACKNFSLTISTKKTEVLHLPALQKTYAEPSTTAEGEILKAVDKFTYLGSTLYKYVNIDDEVDTRIAKAGSAFGRLRESVRERRGVKLSTKLKVYKAVLLPTRL</sequence>
<dbReference type="Proteomes" id="UP001066276">
    <property type="component" value="Chromosome 1_2"/>
</dbReference>
<dbReference type="AlphaFoldDB" id="A0AAV7WHS1"/>
<keyword evidence="2" id="KW-1185">Reference proteome</keyword>
<proteinExistence type="predicted"/>
<dbReference type="PANTHER" id="PTHR47027">
    <property type="entry name" value="REVERSE TRANSCRIPTASE DOMAIN-CONTAINING PROTEIN"/>
    <property type="match status" value="1"/>
</dbReference>
<evidence type="ECO:0000313" key="2">
    <source>
        <dbReference type="Proteomes" id="UP001066276"/>
    </source>
</evidence>
<evidence type="ECO:0000313" key="1">
    <source>
        <dbReference type="EMBL" id="KAJ1211815.1"/>
    </source>
</evidence>
<protein>
    <submittedName>
        <fullName evidence="1">Uncharacterized protein</fullName>
    </submittedName>
</protein>
<reference evidence="1" key="1">
    <citation type="journal article" date="2022" name="bioRxiv">
        <title>Sequencing and chromosome-scale assembly of the giantPleurodeles waltlgenome.</title>
        <authorList>
            <person name="Brown T."/>
            <person name="Elewa A."/>
            <person name="Iarovenko S."/>
            <person name="Subramanian E."/>
            <person name="Araus A.J."/>
            <person name="Petzold A."/>
            <person name="Susuki M."/>
            <person name="Suzuki K.-i.T."/>
            <person name="Hayashi T."/>
            <person name="Toyoda A."/>
            <person name="Oliveira C."/>
            <person name="Osipova E."/>
            <person name="Leigh N.D."/>
            <person name="Simon A."/>
            <person name="Yun M.H."/>
        </authorList>
    </citation>
    <scope>NUCLEOTIDE SEQUENCE</scope>
    <source>
        <strain evidence="1">20211129_DDA</strain>
        <tissue evidence="1">Liver</tissue>
    </source>
</reference>
<comment type="caution">
    <text evidence="1">The sequence shown here is derived from an EMBL/GenBank/DDBJ whole genome shotgun (WGS) entry which is preliminary data.</text>
</comment>
<accession>A0AAV7WHS1</accession>
<gene>
    <name evidence="1" type="ORF">NDU88_007163</name>
</gene>
<dbReference type="PANTHER" id="PTHR47027:SF26">
    <property type="entry name" value="REVERSE TRANSCRIPTASE DOMAIN-CONTAINING PROTEIN"/>
    <property type="match status" value="1"/>
</dbReference>
<name>A0AAV7WHS1_PLEWA</name>